<comment type="caution">
    <text evidence="3">The sequence shown here is derived from an EMBL/GenBank/DDBJ whole genome shotgun (WGS) entry which is preliminary data.</text>
</comment>
<reference evidence="3 4" key="1">
    <citation type="submission" date="2016-02" db="EMBL/GenBank/DDBJ databases">
        <title>Genome analysis of coral dinoflagellate symbionts highlights evolutionary adaptations to a symbiotic lifestyle.</title>
        <authorList>
            <person name="Aranda M."/>
            <person name="Li Y."/>
            <person name="Liew Y.J."/>
            <person name="Baumgarten S."/>
            <person name="Simakov O."/>
            <person name="Wilson M."/>
            <person name="Piel J."/>
            <person name="Ashoor H."/>
            <person name="Bougouffa S."/>
            <person name="Bajic V.B."/>
            <person name="Ryu T."/>
            <person name="Ravasi T."/>
            <person name="Bayer T."/>
            <person name="Micklem G."/>
            <person name="Kim H."/>
            <person name="Bhak J."/>
            <person name="Lajeunesse T.C."/>
            <person name="Voolstra C.R."/>
        </authorList>
    </citation>
    <scope>NUCLEOTIDE SEQUENCE [LARGE SCALE GENOMIC DNA]</scope>
    <source>
        <strain evidence="3 4">CCMP2467</strain>
    </source>
</reference>
<evidence type="ECO:0000313" key="4">
    <source>
        <dbReference type="Proteomes" id="UP000186817"/>
    </source>
</evidence>
<name>A0A1Q9C8D7_SYMMI</name>
<proteinExistence type="predicted"/>
<protein>
    <submittedName>
        <fullName evidence="3">Uncharacterized protein</fullName>
    </submittedName>
</protein>
<feature type="region of interest" description="Disordered" evidence="1">
    <location>
        <begin position="1"/>
        <end position="26"/>
    </location>
</feature>
<keyword evidence="2" id="KW-1133">Transmembrane helix</keyword>
<evidence type="ECO:0000256" key="2">
    <source>
        <dbReference type="SAM" id="Phobius"/>
    </source>
</evidence>
<feature type="transmembrane region" description="Helical" evidence="2">
    <location>
        <begin position="33"/>
        <end position="60"/>
    </location>
</feature>
<sequence length="444" mass="50985">MDPLAGPGSHRRGGYQRPPEMDVQPSATDPTRLLIIGVILAVLSAFGAAACLGAVPLCWFPSDVQHIEFTNIGRIKSAGLRYAPLHTRTKDIKVASSAGTELTPATQLWEERDLFSQKMQKMVDKELRKTYAECWGLQLMVIDLPNGFETSIVQTQVQKQMMFIREQQQASTQIRAQTSVIQAEFDRKVKAIEKMNIFFLSMSPAEAAKFHANIHIVKMIVETAQLLCNVHHRAREKNAPCDPPYTKRERIPYKESAAGHRKLGSMIWVAESLGNYRWAVRLGLALCREYNRGRGRARGKLTKHRTQAVLEWLRDHEPRFRKKKRTQVKKIHLAMPDKFKNARSPVEAYRDYYFSKRRTMRMEWPEGAAPSWWKSRAERGRTIKPHEDRVQSPHRVNIDQWFQTYTQNGFEVILADGQANYTITTKEAQANAEKQKIQTESEAL</sequence>
<keyword evidence="2" id="KW-0472">Membrane</keyword>
<keyword evidence="4" id="KW-1185">Reference proteome</keyword>
<organism evidence="3 4">
    <name type="scientific">Symbiodinium microadriaticum</name>
    <name type="common">Dinoflagellate</name>
    <name type="synonym">Zooxanthella microadriatica</name>
    <dbReference type="NCBI Taxonomy" id="2951"/>
    <lineage>
        <taxon>Eukaryota</taxon>
        <taxon>Sar</taxon>
        <taxon>Alveolata</taxon>
        <taxon>Dinophyceae</taxon>
        <taxon>Suessiales</taxon>
        <taxon>Symbiodiniaceae</taxon>
        <taxon>Symbiodinium</taxon>
    </lineage>
</organism>
<dbReference type="AlphaFoldDB" id="A0A1Q9C8D7"/>
<dbReference type="EMBL" id="LSRX01001517">
    <property type="protein sequence ID" value="OLP79155.1"/>
    <property type="molecule type" value="Genomic_DNA"/>
</dbReference>
<accession>A0A1Q9C8D7</accession>
<evidence type="ECO:0000313" key="3">
    <source>
        <dbReference type="EMBL" id="OLP79155.1"/>
    </source>
</evidence>
<keyword evidence="2" id="KW-0812">Transmembrane</keyword>
<gene>
    <name evidence="3" type="ORF">AK812_SmicGene40589</name>
</gene>
<evidence type="ECO:0000256" key="1">
    <source>
        <dbReference type="SAM" id="MobiDB-lite"/>
    </source>
</evidence>
<dbReference type="Proteomes" id="UP000186817">
    <property type="component" value="Unassembled WGS sequence"/>
</dbReference>
<dbReference type="OrthoDB" id="416380at2759"/>